<sequence length="130" mass="15307">MTNNWFDFAREDLIVAKASFKEKVYNQVCFHCQQGTEKMLKGFLKSKKQNLPKTHFLEELIELCSNINHQFKSLKSRCSILDRYYIPTRYPDAIPGMLSEGLPEKKDAEEALETLRKIMDFVEKKLKELK</sequence>
<dbReference type="SMART" id="SM00748">
    <property type="entry name" value="HEPN"/>
    <property type="match status" value="1"/>
</dbReference>
<accession>A0A2M7E7Q9</accession>
<organism evidence="2 3">
    <name type="scientific">bacterium (Candidatus Ratteibacteria) CG01_land_8_20_14_3_00_40_19</name>
    <dbReference type="NCBI Taxonomy" id="2014290"/>
    <lineage>
        <taxon>Bacteria</taxon>
        <taxon>Candidatus Ratteibacteria</taxon>
    </lineage>
</organism>
<protein>
    <submittedName>
        <fullName evidence="2">DNA-binding protein</fullName>
    </submittedName>
</protein>
<comment type="caution">
    <text evidence="2">The sequence shown here is derived from an EMBL/GenBank/DDBJ whole genome shotgun (WGS) entry which is preliminary data.</text>
</comment>
<reference evidence="3" key="1">
    <citation type="submission" date="2017-09" db="EMBL/GenBank/DDBJ databases">
        <title>Depth-based differentiation of microbial function through sediment-hosted aquifers and enrichment of novel symbionts in the deep terrestrial subsurface.</title>
        <authorList>
            <person name="Probst A.J."/>
            <person name="Ladd B."/>
            <person name="Jarett J.K."/>
            <person name="Geller-Mcgrath D.E."/>
            <person name="Sieber C.M.K."/>
            <person name="Emerson J.B."/>
            <person name="Anantharaman K."/>
            <person name="Thomas B.C."/>
            <person name="Malmstrom R."/>
            <person name="Stieglmeier M."/>
            <person name="Klingl A."/>
            <person name="Woyke T."/>
            <person name="Ryan C.M."/>
            <person name="Banfield J.F."/>
        </authorList>
    </citation>
    <scope>NUCLEOTIDE SEQUENCE [LARGE SCALE GENOMIC DNA]</scope>
</reference>
<dbReference type="Pfam" id="PF05168">
    <property type="entry name" value="HEPN"/>
    <property type="match status" value="1"/>
</dbReference>
<dbReference type="EMBL" id="PETL01000278">
    <property type="protein sequence ID" value="PIV63753.1"/>
    <property type="molecule type" value="Genomic_DNA"/>
</dbReference>
<dbReference type="AlphaFoldDB" id="A0A2M7E7Q9"/>
<dbReference type="InterPro" id="IPR007842">
    <property type="entry name" value="HEPN_dom"/>
</dbReference>
<evidence type="ECO:0000313" key="2">
    <source>
        <dbReference type="EMBL" id="PIV63753.1"/>
    </source>
</evidence>
<dbReference type="Gene3D" id="1.20.120.330">
    <property type="entry name" value="Nucleotidyltransferases domain 2"/>
    <property type="match status" value="1"/>
</dbReference>
<name>A0A2M7E7Q9_9BACT</name>
<feature type="domain" description="HEPN" evidence="1">
    <location>
        <begin position="6"/>
        <end position="118"/>
    </location>
</feature>
<proteinExistence type="predicted"/>
<dbReference type="Proteomes" id="UP000228886">
    <property type="component" value="Unassembled WGS sequence"/>
</dbReference>
<dbReference type="SUPFAM" id="SSF81593">
    <property type="entry name" value="Nucleotidyltransferase substrate binding subunit/domain"/>
    <property type="match status" value="1"/>
</dbReference>
<dbReference type="GO" id="GO:0003677">
    <property type="term" value="F:DNA binding"/>
    <property type="evidence" value="ECO:0007669"/>
    <property type="project" value="UniProtKB-KW"/>
</dbReference>
<gene>
    <name evidence="2" type="ORF">COS11_05820</name>
</gene>
<evidence type="ECO:0000313" key="3">
    <source>
        <dbReference type="Proteomes" id="UP000228886"/>
    </source>
</evidence>
<keyword evidence="2" id="KW-0238">DNA-binding</keyword>
<dbReference type="PROSITE" id="PS50910">
    <property type="entry name" value="HEPN"/>
    <property type="match status" value="1"/>
</dbReference>
<evidence type="ECO:0000259" key="1">
    <source>
        <dbReference type="PROSITE" id="PS50910"/>
    </source>
</evidence>